<name>A0ABT7SHQ1_9CELL</name>
<comment type="subcellular location">
    <subcellularLocation>
        <location evidence="1">Membrane</location>
        <topology evidence="1">Multi-pass membrane protein</topology>
    </subcellularLocation>
</comment>
<keyword evidence="5 6" id="KW-0472">Membrane</keyword>
<feature type="transmembrane region" description="Helical" evidence="6">
    <location>
        <begin position="144"/>
        <end position="165"/>
    </location>
</feature>
<comment type="caution">
    <text evidence="7">The sequence shown here is derived from an EMBL/GenBank/DDBJ whole genome shotgun (WGS) entry which is preliminary data.</text>
</comment>
<evidence type="ECO:0000313" key="7">
    <source>
        <dbReference type="EMBL" id="MDM7855717.1"/>
    </source>
</evidence>
<evidence type="ECO:0000256" key="6">
    <source>
        <dbReference type="SAM" id="Phobius"/>
    </source>
</evidence>
<feature type="transmembrane region" description="Helical" evidence="6">
    <location>
        <begin position="245"/>
        <end position="263"/>
    </location>
</feature>
<protein>
    <submittedName>
        <fullName evidence="7">Iron uptake transporter permease EfeU</fullName>
    </submittedName>
</protein>
<dbReference type="RefSeq" id="WP_289455577.1">
    <property type="nucleotide sequence ID" value="NZ_JAUCGQ010000001.1"/>
</dbReference>
<dbReference type="EMBL" id="JAUCGQ010000001">
    <property type="protein sequence ID" value="MDM7855717.1"/>
    <property type="molecule type" value="Genomic_DNA"/>
</dbReference>
<dbReference type="PANTHER" id="PTHR31632">
    <property type="entry name" value="IRON TRANSPORTER FTH1"/>
    <property type="match status" value="1"/>
</dbReference>
<accession>A0ABT7SHQ1</accession>
<dbReference type="InterPro" id="IPR004923">
    <property type="entry name" value="FTR1/Fip1/EfeU"/>
</dbReference>
<evidence type="ECO:0000313" key="8">
    <source>
        <dbReference type="Proteomes" id="UP001529338"/>
    </source>
</evidence>
<reference evidence="7 8" key="1">
    <citation type="submission" date="2023-06" db="EMBL/GenBank/DDBJ databases">
        <title>Cellulomonas sp. MW4 Whole genome sequence.</title>
        <authorList>
            <person name="Park S."/>
        </authorList>
    </citation>
    <scope>NUCLEOTIDE SEQUENCE [LARGE SCALE GENOMIC DNA]</scope>
    <source>
        <strain evidence="7 8">MW4</strain>
    </source>
</reference>
<keyword evidence="3 6" id="KW-0812">Transmembrane</keyword>
<dbReference type="NCBIfam" id="NF041756">
    <property type="entry name" value="EfeU"/>
    <property type="match status" value="1"/>
</dbReference>
<dbReference type="PANTHER" id="PTHR31632:SF2">
    <property type="entry name" value="PLASMA MEMBRANE IRON PERMEASE"/>
    <property type="match status" value="1"/>
</dbReference>
<dbReference type="Proteomes" id="UP001529338">
    <property type="component" value="Unassembled WGS sequence"/>
</dbReference>
<evidence type="ECO:0000256" key="3">
    <source>
        <dbReference type="ARBA" id="ARBA00022692"/>
    </source>
</evidence>
<evidence type="ECO:0000256" key="2">
    <source>
        <dbReference type="ARBA" id="ARBA00008333"/>
    </source>
</evidence>
<keyword evidence="4 6" id="KW-1133">Transmembrane helix</keyword>
<proteinExistence type="inferred from homology"/>
<organism evidence="7 8">
    <name type="scientific">Cellulomonas alba</name>
    <dbReference type="NCBI Taxonomy" id="3053467"/>
    <lineage>
        <taxon>Bacteria</taxon>
        <taxon>Bacillati</taxon>
        <taxon>Actinomycetota</taxon>
        <taxon>Actinomycetes</taxon>
        <taxon>Micrococcales</taxon>
        <taxon>Cellulomonadaceae</taxon>
        <taxon>Cellulomonas</taxon>
    </lineage>
</organism>
<keyword evidence="8" id="KW-1185">Reference proteome</keyword>
<gene>
    <name evidence="7" type="primary">efeU</name>
    <name evidence="7" type="ORF">QRT04_12325</name>
</gene>
<feature type="transmembrane region" description="Helical" evidence="6">
    <location>
        <begin position="71"/>
        <end position="89"/>
    </location>
</feature>
<evidence type="ECO:0000256" key="1">
    <source>
        <dbReference type="ARBA" id="ARBA00004141"/>
    </source>
</evidence>
<evidence type="ECO:0000256" key="5">
    <source>
        <dbReference type="ARBA" id="ARBA00023136"/>
    </source>
</evidence>
<feature type="transmembrane region" description="Helical" evidence="6">
    <location>
        <begin position="481"/>
        <end position="498"/>
    </location>
</feature>
<feature type="transmembrane region" description="Helical" evidence="6">
    <location>
        <begin position="275"/>
        <end position="298"/>
    </location>
</feature>
<dbReference type="Pfam" id="PF03239">
    <property type="entry name" value="FTR1"/>
    <property type="match status" value="1"/>
</dbReference>
<sequence>MLATLVIGLREGLEAALIVGILAAFLKRNGSSLRPMWLGVAAALLLSVTIGVGLELVSMSLPQRAQEGMETVVGAVALVFVTGMVVWMSTHARGLKKDLEAHAGAALKDGTTWAVAGMAFLAIVKEGFETSVFLLATFQNSTSVGAAALGAVLGIGISVVIGIGLYQGGIRFNLGRFFQVTSVFLVLVAAGLVMGVLRTAHESGWLTIGQTKVADLSWLAPYGSVQAALITGVLGIRADPRAVEVLGWTLYLVPLLAYVLWPPKRRAQGAQVPRLQLSLAAGLAVVGLVLVVAVPAAAPARAGGPVDVVAGSDRVGTADVERGALVLTTADGSTRTALSHPVAAVRSGVDATRWTWTGQDAADLPATLTLTELVALAGGRLPVGVDPQAATGPYDAAWTVTTTGTAWTAHGSLLDATQTGKAVVTLSGGGLQMPRAMTVATLPGSAGPAQWQVDPATVAATADRLADAQSAAADRTLWNRWLPLVLLVAAAALAAAGLRHRRALRAAVPSTPTPVAAPAAALPVDA</sequence>
<evidence type="ECO:0000256" key="4">
    <source>
        <dbReference type="ARBA" id="ARBA00022989"/>
    </source>
</evidence>
<comment type="similarity">
    <text evidence="2">Belongs to the oxidase-dependent Fe transporter (OFeT) (TC 9.A.10.1) family.</text>
</comment>
<feature type="transmembrane region" description="Helical" evidence="6">
    <location>
        <begin position="177"/>
        <end position="197"/>
    </location>
</feature>
<feature type="transmembrane region" description="Helical" evidence="6">
    <location>
        <begin position="38"/>
        <end position="59"/>
    </location>
</feature>
<feature type="transmembrane region" description="Helical" evidence="6">
    <location>
        <begin position="6"/>
        <end position="26"/>
    </location>
</feature>